<dbReference type="PANTHER" id="PTHR45885">
    <property type="entry name" value="CELL DIVISION CYCLE 5-LIKE PROTEIN"/>
    <property type="match status" value="1"/>
</dbReference>
<evidence type="ECO:0000256" key="1">
    <source>
        <dbReference type="ARBA" id="ARBA00004123"/>
    </source>
</evidence>
<evidence type="ECO:0000259" key="17">
    <source>
        <dbReference type="PROSITE" id="PS51370"/>
    </source>
</evidence>
<evidence type="ECO:0000256" key="7">
    <source>
        <dbReference type="ARBA" id="ARBA00023054"/>
    </source>
</evidence>
<evidence type="ECO:0000256" key="13">
    <source>
        <dbReference type="SAM" id="Coils"/>
    </source>
</evidence>
<dbReference type="WBParaSite" id="MBELARI_LOCUS18189">
    <property type="protein sequence ID" value="MBELARI_LOCUS18189"/>
    <property type="gene ID" value="MBELARI_LOCUS18189"/>
</dbReference>
<feature type="compositionally biased region" description="Basic and acidic residues" evidence="14">
    <location>
        <begin position="112"/>
        <end position="128"/>
    </location>
</feature>
<dbReference type="FunFam" id="1.10.10.60:FF:000021">
    <property type="entry name" value="CDC5 cell division cycle 5-like"/>
    <property type="match status" value="1"/>
</dbReference>
<evidence type="ECO:0000313" key="18">
    <source>
        <dbReference type="Proteomes" id="UP000887575"/>
    </source>
</evidence>
<dbReference type="CDD" id="cd00167">
    <property type="entry name" value="SANT"/>
    <property type="match status" value="1"/>
</dbReference>
<feature type="region of interest" description="Disordered" evidence="14">
    <location>
        <begin position="246"/>
        <end position="288"/>
    </location>
</feature>
<proteinExistence type="inferred from homology"/>
<dbReference type="InterPro" id="IPR047242">
    <property type="entry name" value="CDC5L/Cef1"/>
</dbReference>
<evidence type="ECO:0000256" key="10">
    <source>
        <dbReference type="ARBA" id="ARBA00023204"/>
    </source>
</evidence>
<comment type="similarity">
    <text evidence="2">Belongs to the CEF1 family.</text>
</comment>
<keyword evidence="6" id="KW-0227">DNA damage</keyword>
<dbReference type="InterPro" id="IPR017930">
    <property type="entry name" value="Myb_dom"/>
</dbReference>
<feature type="compositionally biased region" description="Acidic residues" evidence="14">
    <location>
        <begin position="472"/>
        <end position="491"/>
    </location>
</feature>
<dbReference type="Gene3D" id="1.10.10.60">
    <property type="entry name" value="Homeodomain-like"/>
    <property type="match status" value="2"/>
</dbReference>
<comment type="subcellular location">
    <subcellularLocation>
        <location evidence="1">Nucleus</location>
    </subcellularLocation>
</comment>
<dbReference type="InterPro" id="IPR001005">
    <property type="entry name" value="SANT/Myb"/>
</dbReference>
<feature type="region of interest" description="Disordered" evidence="14">
    <location>
        <begin position="112"/>
        <end position="144"/>
    </location>
</feature>
<dbReference type="InterPro" id="IPR021786">
    <property type="entry name" value="Cdc5p/Cef1_C"/>
</dbReference>
<keyword evidence="4" id="KW-0747">Spliceosome</keyword>
<keyword evidence="11" id="KW-0539">Nucleus</keyword>
<dbReference type="PROSITE" id="PS50090">
    <property type="entry name" value="MYB_LIKE"/>
    <property type="match status" value="2"/>
</dbReference>
<evidence type="ECO:0000256" key="8">
    <source>
        <dbReference type="ARBA" id="ARBA00023125"/>
    </source>
</evidence>
<sequence length="760" mass="86252">MVRVIIKGGVWRNTEDEILKAAIMKYGKNQWSRIASLLHRKSAKQCKARWFEWLDPSIKKTEWSREEDEKLLHLAKLMPTQWRTIAPIVGRTATQCLERYEQLLDDAQRKAEGLDDEAVEARKLKPGEIDPTPETKPARPDPIDMDDDELEMLSEARARLANTQGKKAKRKARERQLSEARRCASLQKHRELRAAGIAVSTHKFVRRNVVDYSSEVPFEKPVPAGFHDPGIDQFTDEDKTKLAIDDHRRKTGREIENEARRTDRDKLKKRKAEEDASGKVFEQREKKRSKLILPSPQISEKELEEIVKIGHATEAISQYADEAPTSGLLTDYVASARANAANARTLRTPANHRDTIEKEVHNLLALQNTESSLKGGINTPLYESSLGTGVTPVRQSMETPNTVLQSLAATPGTQTFGRTPGATPVGATPTPFRDQMGINQPGMDGMEQKAELRRALSSLPHPKNDFEIVAPDEEGEVKEEEESEAEWVEDAEDRKESRAKARAEARLRELQQRTKVIQRSLPHPSKYNDQAFKESLTKGDFIKADNLVKAEMAELVRWDVEGVKPQEGFSPEELAQAEQMIKDELDAGPPLDEKMWDAIEQVSSELVPFRGKLTRLGALKREDQIEALTTQFNTARDWMTAKAKKTGKVEKRVKVKLGGYNAIHASLVQKIQDRQTDIEYTSIELSTFKRLAEHEEKAINKRVGKITDEVRRQEDRERGLQKTYQELLQTQRLLEQYKIRENATTTAAPVSYKEASQTVE</sequence>
<protein>
    <submittedName>
        <fullName evidence="19">Uncharacterized protein</fullName>
    </submittedName>
</protein>
<feature type="coiled-coil region" evidence="13">
    <location>
        <begin position="710"/>
        <end position="740"/>
    </location>
</feature>
<evidence type="ECO:0000256" key="11">
    <source>
        <dbReference type="ARBA" id="ARBA00023242"/>
    </source>
</evidence>
<dbReference type="Pfam" id="PF13921">
    <property type="entry name" value="Myb_DNA-bind_6"/>
    <property type="match status" value="1"/>
</dbReference>
<dbReference type="Pfam" id="PF11831">
    <property type="entry name" value="Myb_Cef"/>
    <property type="match status" value="1"/>
</dbReference>
<dbReference type="GO" id="GO:0000398">
    <property type="term" value="P:mRNA splicing, via spliceosome"/>
    <property type="evidence" value="ECO:0007669"/>
    <property type="project" value="InterPro"/>
</dbReference>
<accession>A0AAF3EVG4</accession>
<keyword evidence="8" id="KW-0238">DNA-binding</keyword>
<evidence type="ECO:0000256" key="4">
    <source>
        <dbReference type="ARBA" id="ARBA00022728"/>
    </source>
</evidence>
<keyword evidence="12" id="KW-0131">Cell cycle</keyword>
<feature type="region of interest" description="Disordered" evidence="14">
    <location>
        <begin position="161"/>
        <end position="180"/>
    </location>
</feature>
<organism evidence="18 19">
    <name type="scientific">Mesorhabditis belari</name>
    <dbReference type="NCBI Taxonomy" id="2138241"/>
    <lineage>
        <taxon>Eukaryota</taxon>
        <taxon>Metazoa</taxon>
        <taxon>Ecdysozoa</taxon>
        <taxon>Nematoda</taxon>
        <taxon>Chromadorea</taxon>
        <taxon>Rhabditida</taxon>
        <taxon>Rhabditina</taxon>
        <taxon>Rhabditomorpha</taxon>
        <taxon>Rhabditoidea</taxon>
        <taxon>Rhabditidae</taxon>
        <taxon>Mesorhabditinae</taxon>
        <taxon>Mesorhabditis</taxon>
    </lineage>
</organism>
<dbReference type="AlphaFoldDB" id="A0AAF3EVG4"/>
<evidence type="ECO:0000256" key="12">
    <source>
        <dbReference type="ARBA" id="ARBA00023306"/>
    </source>
</evidence>
<evidence type="ECO:0000256" key="3">
    <source>
        <dbReference type="ARBA" id="ARBA00022664"/>
    </source>
</evidence>
<reference evidence="19" key="1">
    <citation type="submission" date="2024-02" db="UniProtKB">
        <authorList>
            <consortium name="WormBaseParasite"/>
        </authorList>
    </citation>
    <scope>IDENTIFICATION</scope>
</reference>
<keyword evidence="7 13" id="KW-0175">Coiled coil</keyword>
<keyword evidence="3" id="KW-0507">mRNA processing</keyword>
<dbReference type="CDD" id="cd11659">
    <property type="entry name" value="SANT_CDC5_II"/>
    <property type="match status" value="1"/>
</dbReference>
<evidence type="ECO:0000256" key="2">
    <source>
        <dbReference type="ARBA" id="ARBA00010506"/>
    </source>
</evidence>
<feature type="domain" description="HTH myb-type" evidence="16">
    <location>
        <begin position="55"/>
        <end position="108"/>
    </location>
</feature>
<feature type="region of interest" description="Disordered" evidence="14">
    <location>
        <begin position="411"/>
        <end position="433"/>
    </location>
</feature>
<evidence type="ECO:0000313" key="19">
    <source>
        <dbReference type="WBParaSite" id="MBELARI_LOCUS18189"/>
    </source>
</evidence>
<dbReference type="PANTHER" id="PTHR45885:SF1">
    <property type="entry name" value="CELL DIVISION CYCLE 5-LIKE PROTEIN"/>
    <property type="match status" value="1"/>
</dbReference>
<dbReference type="SMART" id="SM00717">
    <property type="entry name" value="SANT"/>
    <property type="match status" value="2"/>
</dbReference>
<dbReference type="Proteomes" id="UP000887575">
    <property type="component" value="Unassembled WGS sequence"/>
</dbReference>
<dbReference type="PROSITE" id="PS51370">
    <property type="entry name" value="R"/>
    <property type="match status" value="1"/>
</dbReference>
<feature type="compositionally biased region" description="Low complexity" evidence="14">
    <location>
        <begin position="419"/>
        <end position="431"/>
    </location>
</feature>
<dbReference type="GO" id="GO:0000977">
    <property type="term" value="F:RNA polymerase II transcription regulatory region sequence-specific DNA binding"/>
    <property type="evidence" value="ECO:0007669"/>
    <property type="project" value="TreeGrafter"/>
</dbReference>
<dbReference type="InterPro" id="IPR017888">
    <property type="entry name" value="CYC/TB1_R_domain"/>
</dbReference>
<name>A0AAF3EVG4_9BILA</name>
<evidence type="ECO:0000256" key="14">
    <source>
        <dbReference type="SAM" id="MobiDB-lite"/>
    </source>
</evidence>
<dbReference type="GO" id="GO:0005681">
    <property type="term" value="C:spliceosomal complex"/>
    <property type="evidence" value="ECO:0007669"/>
    <property type="project" value="UniProtKB-KW"/>
</dbReference>
<dbReference type="GO" id="GO:0006281">
    <property type="term" value="P:DNA repair"/>
    <property type="evidence" value="ECO:0007669"/>
    <property type="project" value="UniProtKB-KW"/>
</dbReference>
<feature type="region of interest" description="Disordered" evidence="14">
    <location>
        <begin position="472"/>
        <end position="495"/>
    </location>
</feature>
<keyword evidence="5" id="KW-0677">Repeat</keyword>
<dbReference type="InterPro" id="IPR047240">
    <property type="entry name" value="SANT_CDC5L_II"/>
</dbReference>
<dbReference type="InterPro" id="IPR009057">
    <property type="entry name" value="Homeodomain-like_sf"/>
</dbReference>
<dbReference type="PROSITE" id="PS51294">
    <property type="entry name" value="HTH_MYB"/>
    <property type="match status" value="2"/>
</dbReference>
<keyword evidence="18" id="KW-1185">Reference proteome</keyword>
<keyword evidence="9" id="KW-0508">mRNA splicing</keyword>
<evidence type="ECO:0000256" key="5">
    <source>
        <dbReference type="ARBA" id="ARBA00022737"/>
    </source>
</evidence>
<keyword evidence="10" id="KW-0234">DNA repair</keyword>
<dbReference type="GO" id="GO:0000974">
    <property type="term" value="C:Prp19 complex"/>
    <property type="evidence" value="ECO:0007669"/>
    <property type="project" value="InterPro"/>
</dbReference>
<evidence type="ECO:0000259" key="15">
    <source>
        <dbReference type="PROSITE" id="PS50090"/>
    </source>
</evidence>
<dbReference type="SUPFAM" id="SSF46689">
    <property type="entry name" value="Homeodomain-like"/>
    <property type="match status" value="1"/>
</dbReference>
<feature type="domain" description="Myb-like" evidence="15">
    <location>
        <begin position="55"/>
        <end position="104"/>
    </location>
</feature>
<feature type="domain" description="HTH myb-type" evidence="16">
    <location>
        <begin position="3"/>
        <end position="50"/>
    </location>
</feature>
<feature type="domain" description="R" evidence="17">
    <location>
        <begin position="495"/>
        <end position="515"/>
    </location>
</feature>
<dbReference type="GO" id="GO:0000981">
    <property type="term" value="F:DNA-binding transcription factor activity, RNA polymerase II-specific"/>
    <property type="evidence" value="ECO:0007669"/>
    <property type="project" value="TreeGrafter"/>
</dbReference>
<feature type="domain" description="Myb-like" evidence="15">
    <location>
        <begin position="3"/>
        <end position="54"/>
    </location>
</feature>
<evidence type="ECO:0000256" key="6">
    <source>
        <dbReference type="ARBA" id="ARBA00022763"/>
    </source>
</evidence>
<evidence type="ECO:0000256" key="9">
    <source>
        <dbReference type="ARBA" id="ARBA00023187"/>
    </source>
</evidence>
<evidence type="ECO:0000259" key="16">
    <source>
        <dbReference type="PROSITE" id="PS51294"/>
    </source>
</evidence>
<dbReference type="FunFam" id="1.10.10.60:FF:000091">
    <property type="entry name" value="CDC5 cell division cycle 5-like"/>
    <property type="match status" value="1"/>
</dbReference>
<feature type="compositionally biased region" description="Basic and acidic residues" evidence="14">
    <location>
        <begin position="246"/>
        <end position="285"/>
    </location>
</feature>